<sequence length="613" mass="67422">MVTPLTSRGHFLPQQQRQIDLKSDVSTALVTDLSPNTDYSFTVYAIYPNLIGDSVTITTQTTLLPQVSNFRVIEEGLFSLRLGWTPPLGKLSGFKIFIPRSNRPGFTYEQLLPGDTSSHVIDSLEEDKKYTVNIYAVFPEGPSKPVSIVGKTLKLIPVHQFLVQNATTDTVQARWASVKGASGYRLTWASPDDHIENINLGDNFNFYMIQGLRPGSEHTVTINPIFGDIEGPVTSAKVKTLESSAVQTLKVAAVTTSSAIISWNSVPGGTGYRLAWGPTPEFTGRDRPRQLALNGSTTEYHLKNVAYDTEYVLTLYVLFGSLVGPGITATFRTSPLGYVSNFKVTSYTSTSIDVEWSPIVGATEYKLSWNDSSPQSRYLDRSVLFHRLEDLNPQSTYTINICAVYGNSEGPDISLSQLTAAVSDSEPIQAVRGVKVGDIGVNFFTLSWNKAPRASGYKISWIPFLGGDERSHVVSAASTTFTIRNLRESAAYKIQVSSMVANREGSPVLVTARTLDLPKVNDFAALNTTDSSTVLNWTRVAGVSGYLLSWRHISETLGPGFSSYKISDLLYGRTYIFTIRPLYGEVEGPISAVYQKICKTSLQIFRILKILSK</sequence>
<dbReference type="PROSITE" id="PS50853">
    <property type="entry name" value="FN3"/>
    <property type="match status" value="5"/>
</dbReference>
<dbReference type="InterPro" id="IPR013783">
    <property type="entry name" value="Ig-like_fold"/>
</dbReference>
<evidence type="ECO:0000256" key="1">
    <source>
        <dbReference type="ARBA" id="ARBA00022737"/>
    </source>
</evidence>
<dbReference type="Gene3D" id="2.60.40.10">
    <property type="entry name" value="Immunoglobulins"/>
    <property type="match status" value="7"/>
</dbReference>
<dbReference type="GO" id="GO:0007399">
    <property type="term" value="P:nervous system development"/>
    <property type="evidence" value="ECO:0007669"/>
    <property type="project" value="TreeGrafter"/>
</dbReference>
<dbReference type="Pfam" id="PF00041">
    <property type="entry name" value="fn3"/>
    <property type="match status" value="4"/>
</dbReference>
<dbReference type="InterPro" id="IPR050991">
    <property type="entry name" value="ECM_Regulatory_Proteins"/>
</dbReference>
<feature type="domain" description="Fibronectin type-III" evidence="2">
    <location>
        <begin position="430"/>
        <end position="518"/>
    </location>
</feature>
<dbReference type="CDD" id="cd00063">
    <property type="entry name" value="FN3"/>
    <property type="match status" value="6"/>
</dbReference>
<dbReference type="GeneTree" id="ENSGT00940000173262"/>
<feature type="domain" description="Fibronectin type-III" evidence="2">
    <location>
        <begin position="66"/>
        <end position="158"/>
    </location>
</feature>
<evidence type="ECO:0000313" key="3">
    <source>
        <dbReference type="Ensembl" id="ENSSMAP00000001317.2"/>
    </source>
</evidence>
<feature type="domain" description="Fibronectin type-III" evidence="2">
    <location>
        <begin position="1"/>
        <end position="65"/>
    </location>
</feature>
<dbReference type="GO" id="GO:0043394">
    <property type="term" value="F:proteoglycan binding"/>
    <property type="evidence" value="ECO:0007669"/>
    <property type="project" value="TreeGrafter"/>
</dbReference>
<feature type="domain" description="Fibronectin type-III" evidence="2">
    <location>
        <begin position="338"/>
        <end position="423"/>
    </location>
</feature>
<dbReference type="SUPFAM" id="SSF49265">
    <property type="entry name" value="Fibronectin type III"/>
    <property type="match status" value="6"/>
</dbReference>
<dbReference type="PANTHER" id="PTHR46708">
    <property type="entry name" value="TENASCIN"/>
    <property type="match status" value="1"/>
</dbReference>
<name>A0A8D2ZFC6_SCOMX</name>
<dbReference type="SMART" id="SM00060">
    <property type="entry name" value="FN3"/>
    <property type="match status" value="7"/>
</dbReference>
<dbReference type="Proteomes" id="UP000694558">
    <property type="component" value="Chromosome 2"/>
</dbReference>
<evidence type="ECO:0000259" key="2">
    <source>
        <dbReference type="PROSITE" id="PS50853"/>
    </source>
</evidence>
<reference evidence="3" key="2">
    <citation type="submission" date="2025-08" db="UniProtKB">
        <authorList>
            <consortium name="Ensembl"/>
        </authorList>
    </citation>
    <scope>IDENTIFICATION</scope>
</reference>
<dbReference type="AlphaFoldDB" id="A0A8D2ZFC6"/>
<reference evidence="3" key="1">
    <citation type="submission" date="2023-05" db="EMBL/GenBank/DDBJ databases">
        <title>High-quality long-read genome of Scophthalmus maximus.</title>
        <authorList>
            <person name="Lien S."/>
            <person name="Martinez P."/>
        </authorList>
    </citation>
    <scope>NUCLEOTIDE SEQUENCE [LARGE SCALE GENOMIC DNA]</scope>
</reference>
<feature type="domain" description="Fibronectin type-III" evidence="2">
    <location>
        <begin position="245"/>
        <end position="337"/>
    </location>
</feature>
<evidence type="ECO:0000313" key="4">
    <source>
        <dbReference type="Proteomes" id="UP000694558"/>
    </source>
</evidence>
<dbReference type="GO" id="GO:0007044">
    <property type="term" value="P:cell-substrate junction assembly"/>
    <property type="evidence" value="ECO:0007669"/>
    <property type="project" value="TreeGrafter"/>
</dbReference>
<dbReference type="GO" id="GO:0007160">
    <property type="term" value="P:cell-matrix adhesion"/>
    <property type="evidence" value="ECO:0007669"/>
    <property type="project" value="TreeGrafter"/>
</dbReference>
<protein>
    <recommendedName>
        <fullName evidence="2">Fibronectin type-III domain-containing protein</fullName>
    </recommendedName>
</protein>
<dbReference type="InterPro" id="IPR003961">
    <property type="entry name" value="FN3_dom"/>
</dbReference>
<keyword evidence="1" id="KW-0677">Repeat</keyword>
<dbReference type="Ensembl" id="ENSSMAT00000001345.2">
    <property type="protein sequence ID" value="ENSSMAP00000001317.2"/>
    <property type="gene ID" value="ENSSMAG00000000846.2"/>
</dbReference>
<accession>A0A8D2ZFC6</accession>
<dbReference type="GO" id="GO:0005178">
    <property type="term" value="F:integrin binding"/>
    <property type="evidence" value="ECO:0007669"/>
    <property type="project" value="TreeGrafter"/>
</dbReference>
<dbReference type="GO" id="GO:0005201">
    <property type="term" value="F:extracellular matrix structural constituent"/>
    <property type="evidence" value="ECO:0007669"/>
    <property type="project" value="TreeGrafter"/>
</dbReference>
<proteinExistence type="predicted"/>
<dbReference type="InterPro" id="IPR036116">
    <property type="entry name" value="FN3_sf"/>
</dbReference>
<dbReference type="PANTHER" id="PTHR46708:SF7">
    <property type="entry name" value="FIBRONECTIN TYPE-III DOMAIN-CONTAINING PROTEIN"/>
    <property type="match status" value="1"/>
</dbReference>
<organism evidence="3 4">
    <name type="scientific">Scophthalmus maximus</name>
    <name type="common">Turbot</name>
    <name type="synonym">Psetta maxima</name>
    <dbReference type="NCBI Taxonomy" id="52904"/>
    <lineage>
        <taxon>Eukaryota</taxon>
        <taxon>Metazoa</taxon>
        <taxon>Chordata</taxon>
        <taxon>Craniata</taxon>
        <taxon>Vertebrata</taxon>
        <taxon>Euteleostomi</taxon>
        <taxon>Actinopterygii</taxon>
        <taxon>Neopterygii</taxon>
        <taxon>Teleostei</taxon>
        <taxon>Neoteleostei</taxon>
        <taxon>Acanthomorphata</taxon>
        <taxon>Carangaria</taxon>
        <taxon>Pleuronectiformes</taxon>
        <taxon>Pleuronectoidei</taxon>
        <taxon>Scophthalmidae</taxon>
        <taxon>Scophthalmus</taxon>
    </lineage>
</organism>
<dbReference type="GO" id="GO:0007507">
    <property type="term" value="P:heart development"/>
    <property type="evidence" value="ECO:0007669"/>
    <property type="project" value="TreeGrafter"/>
</dbReference>